<sequence>MMRGDMDGGFASITLNGHALYVNAHDQRGQRLLQNGAPFSPVAQALWRDVLALADWDLIVDIGANYGEMLLEIADDFRGQIVAFEANPALLPYLRATLAYRNNVTIEAMAVCEKVGTAQLNIDADWSGASSLALPRTAGSGNRITALQVPTTMLDAYFAGSAARRACIKIDVEGVEPFVLLGAQRFLAGLDNYAIMTEIRHATPAVLQGLARNWRVFLRELATGRWVAVDETSIVARPDGVHGDDAVLLPLGGP</sequence>
<evidence type="ECO:0000313" key="2">
    <source>
        <dbReference type="EMBL" id="KPC54421.1"/>
    </source>
</evidence>
<dbReference type="NCBIfam" id="TIGR01444">
    <property type="entry name" value="fkbM_fam"/>
    <property type="match status" value="1"/>
</dbReference>
<proteinExistence type="predicted"/>
<keyword evidence="3" id="KW-1185">Reference proteome</keyword>
<dbReference type="PANTHER" id="PTHR34203:SF15">
    <property type="entry name" value="SLL1173 PROTEIN"/>
    <property type="match status" value="1"/>
</dbReference>
<dbReference type="EMBL" id="LAQT01000002">
    <property type="protein sequence ID" value="KPC54421.1"/>
    <property type="molecule type" value="Genomic_DNA"/>
</dbReference>
<protein>
    <recommendedName>
        <fullName evidence="1">Methyltransferase FkbM domain-containing protein</fullName>
    </recommendedName>
</protein>
<feature type="domain" description="Methyltransferase FkbM" evidence="1">
    <location>
        <begin position="61"/>
        <end position="220"/>
    </location>
</feature>
<dbReference type="InterPro" id="IPR006342">
    <property type="entry name" value="FkbM_mtfrase"/>
</dbReference>
<dbReference type="OrthoDB" id="7016221at2"/>
<dbReference type="Gene3D" id="3.40.50.150">
    <property type="entry name" value="Vaccinia Virus protein VP39"/>
    <property type="match status" value="1"/>
</dbReference>
<organism evidence="2 3">
    <name type="scientific">Amantichitinum ursilacus</name>
    <dbReference type="NCBI Taxonomy" id="857265"/>
    <lineage>
        <taxon>Bacteria</taxon>
        <taxon>Pseudomonadati</taxon>
        <taxon>Pseudomonadota</taxon>
        <taxon>Betaproteobacteria</taxon>
        <taxon>Neisseriales</taxon>
        <taxon>Chitinibacteraceae</taxon>
        <taxon>Amantichitinum</taxon>
    </lineage>
</organism>
<dbReference type="InterPro" id="IPR052514">
    <property type="entry name" value="SAM-dependent_MTase"/>
</dbReference>
<name>A0A0N0GQF9_9NEIS</name>
<reference evidence="2 3" key="1">
    <citation type="submission" date="2015-07" db="EMBL/GenBank/DDBJ databases">
        <title>Draft genome sequence of the Amantichitinum ursilacus IGB-41, a new chitin-degrading bacterium.</title>
        <authorList>
            <person name="Kirstahler P."/>
            <person name="Guenther M."/>
            <person name="Grumaz C."/>
            <person name="Rupp S."/>
            <person name="Zibek S."/>
            <person name="Sohn K."/>
        </authorList>
    </citation>
    <scope>NUCLEOTIDE SEQUENCE [LARGE SCALE GENOMIC DNA]</scope>
    <source>
        <strain evidence="2 3">IGB-41</strain>
    </source>
</reference>
<evidence type="ECO:0000259" key="1">
    <source>
        <dbReference type="Pfam" id="PF05050"/>
    </source>
</evidence>
<dbReference type="PANTHER" id="PTHR34203">
    <property type="entry name" value="METHYLTRANSFERASE, FKBM FAMILY PROTEIN"/>
    <property type="match status" value="1"/>
</dbReference>
<comment type="caution">
    <text evidence="2">The sequence shown here is derived from an EMBL/GenBank/DDBJ whole genome shotgun (WGS) entry which is preliminary data.</text>
</comment>
<dbReference type="Proteomes" id="UP000037939">
    <property type="component" value="Unassembled WGS sequence"/>
</dbReference>
<dbReference type="Pfam" id="PF05050">
    <property type="entry name" value="Methyltransf_21"/>
    <property type="match status" value="1"/>
</dbReference>
<evidence type="ECO:0000313" key="3">
    <source>
        <dbReference type="Proteomes" id="UP000037939"/>
    </source>
</evidence>
<dbReference type="AlphaFoldDB" id="A0A0N0GQF9"/>
<accession>A0A0N0GQF9</accession>
<dbReference type="RefSeq" id="WP_083458729.1">
    <property type="nucleotide sequence ID" value="NZ_LAQT01000002.1"/>
</dbReference>
<dbReference type="SUPFAM" id="SSF53335">
    <property type="entry name" value="S-adenosyl-L-methionine-dependent methyltransferases"/>
    <property type="match status" value="1"/>
</dbReference>
<gene>
    <name evidence="2" type="ORF">WG78_02530</name>
</gene>
<dbReference type="InterPro" id="IPR029063">
    <property type="entry name" value="SAM-dependent_MTases_sf"/>
</dbReference>